<dbReference type="PANTHER" id="PTHR38041">
    <property type="entry name" value="CHORISMATE MUTASE"/>
    <property type="match status" value="1"/>
</dbReference>
<dbReference type="PIRSF" id="PIRSF029775">
    <property type="entry name" value="Isochor_pyr_lyas"/>
    <property type="match status" value="1"/>
</dbReference>
<dbReference type="Proteomes" id="UP000032068">
    <property type="component" value="Unassembled WGS sequence"/>
</dbReference>
<dbReference type="SMART" id="SM00830">
    <property type="entry name" value="CM_2"/>
    <property type="match status" value="1"/>
</dbReference>
<keyword evidence="5" id="KW-0670">Pyruvate</keyword>
<feature type="binding site" evidence="3">
    <location>
        <position position="45"/>
    </location>
    <ligand>
        <name>substrate</name>
    </ligand>
</feature>
<feature type="binding site" evidence="3">
    <location>
        <position position="93"/>
    </location>
    <ligand>
        <name>substrate</name>
    </ligand>
</feature>
<feature type="binding site" evidence="3">
    <location>
        <position position="17"/>
    </location>
    <ligand>
        <name>substrate</name>
    </ligand>
</feature>
<evidence type="ECO:0000313" key="6">
    <source>
        <dbReference type="Proteomes" id="UP000032068"/>
    </source>
</evidence>
<dbReference type="PANTHER" id="PTHR38041:SF1">
    <property type="entry name" value="CHORISMATE MUTASE"/>
    <property type="match status" value="1"/>
</dbReference>
<evidence type="ECO:0000313" key="5">
    <source>
        <dbReference type="EMBL" id="KIP88034.1"/>
    </source>
</evidence>
<evidence type="ECO:0000256" key="3">
    <source>
        <dbReference type="PIRSR" id="PIRSR029775-1"/>
    </source>
</evidence>
<dbReference type="GO" id="GO:0046417">
    <property type="term" value="P:chorismate metabolic process"/>
    <property type="evidence" value="ECO:0007669"/>
    <property type="project" value="InterPro"/>
</dbReference>
<dbReference type="GO" id="GO:0016835">
    <property type="term" value="F:carbon-oxygen lyase activity"/>
    <property type="evidence" value="ECO:0007669"/>
    <property type="project" value="InterPro"/>
</dbReference>
<name>A0A0D0JP78_9PSED</name>
<proteinExistence type="predicted"/>
<keyword evidence="5" id="KW-0456">Lyase</keyword>
<accession>A0A0D0JP78</accession>
<sequence length="111" mass="12796">MSQLKTPDACESLNDIRAGIDFFDQQILQALKQRLGYVKAAIQFKANERAIPAPERVVTMLEDRRQWAAAAEFDVAFAEKLFEQIIHWNIQQQILHWRETHSTPTGLTSSR</sequence>
<feature type="domain" description="Chorismate mutase" evidence="4">
    <location>
        <begin position="7"/>
        <end position="97"/>
    </location>
</feature>
<dbReference type="InterPro" id="IPR036979">
    <property type="entry name" value="CM_dom_sf"/>
</dbReference>
<dbReference type="InterPro" id="IPR008241">
    <property type="entry name" value="Isochorismate_pyruvate-lyase"/>
</dbReference>
<dbReference type="GO" id="GO:0009697">
    <property type="term" value="P:salicylic acid biosynthetic process"/>
    <property type="evidence" value="ECO:0007669"/>
    <property type="project" value="InterPro"/>
</dbReference>
<dbReference type="OrthoDB" id="514491at2"/>
<dbReference type="RefSeq" id="WP_042556657.1">
    <property type="nucleotide sequence ID" value="NZ_JXQW01000119.1"/>
</dbReference>
<protein>
    <recommendedName>
        <fullName evidence="1">chorismate mutase</fullName>
        <ecNumber evidence="1">5.4.99.5</ecNumber>
    </recommendedName>
</protein>
<keyword evidence="2" id="KW-0413">Isomerase</keyword>
<dbReference type="EMBL" id="JXQW01000119">
    <property type="protein sequence ID" value="KIP88034.1"/>
    <property type="molecule type" value="Genomic_DNA"/>
</dbReference>
<dbReference type="NCBIfam" id="NF005475">
    <property type="entry name" value="PRK07075.1"/>
    <property type="match status" value="1"/>
</dbReference>
<evidence type="ECO:0000259" key="4">
    <source>
        <dbReference type="PROSITE" id="PS51168"/>
    </source>
</evidence>
<dbReference type="SUPFAM" id="SSF48600">
    <property type="entry name" value="Chorismate mutase II"/>
    <property type="match status" value="1"/>
</dbReference>
<dbReference type="GO" id="GO:0004106">
    <property type="term" value="F:chorismate mutase activity"/>
    <property type="evidence" value="ECO:0007669"/>
    <property type="project" value="UniProtKB-EC"/>
</dbReference>
<dbReference type="InterPro" id="IPR002701">
    <property type="entry name" value="CM_II_prokaryot"/>
</dbReference>
<dbReference type="PROSITE" id="PS51168">
    <property type="entry name" value="CHORISMATE_MUT_2"/>
    <property type="match status" value="1"/>
</dbReference>
<gene>
    <name evidence="5" type="ORF">RU08_25295</name>
</gene>
<organism evidence="5 6">
    <name type="scientific">Pseudomonas fulva</name>
    <dbReference type="NCBI Taxonomy" id="47880"/>
    <lineage>
        <taxon>Bacteria</taxon>
        <taxon>Pseudomonadati</taxon>
        <taxon>Pseudomonadota</taxon>
        <taxon>Gammaproteobacteria</taxon>
        <taxon>Pseudomonadales</taxon>
        <taxon>Pseudomonadaceae</taxon>
        <taxon>Pseudomonas</taxon>
    </lineage>
</organism>
<dbReference type="AlphaFoldDB" id="A0A0D0JP78"/>
<reference evidence="5 6" key="1">
    <citation type="submission" date="2014-12" db="EMBL/GenBank/DDBJ databases">
        <title>16Stimator: statistical estimation of ribosomal gene copy numbers from draft genome assemblies.</title>
        <authorList>
            <person name="Perisin M.A."/>
            <person name="Vetter M."/>
            <person name="Gilbert J.A."/>
            <person name="Bergelson J."/>
        </authorList>
    </citation>
    <scope>NUCLEOTIDE SEQUENCE [LARGE SCALE GENOMIC DNA]</scope>
    <source>
        <strain evidence="5 6">MEJ086</strain>
    </source>
</reference>
<comment type="caution">
    <text evidence="5">The sequence shown here is derived from an EMBL/GenBank/DDBJ whole genome shotgun (WGS) entry which is preliminary data.</text>
</comment>
<feature type="binding site" evidence="3">
    <location>
        <position position="34"/>
    </location>
    <ligand>
        <name>substrate</name>
    </ligand>
</feature>
<dbReference type="InterPro" id="IPR051331">
    <property type="entry name" value="Chorismate_mutase-related"/>
</dbReference>
<dbReference type="InterPro" id="IPR036263">
    <property type="entry name" value="Chorismate_II_sf"/>
</dbReference>
<dbReference type="Pfam" id="PF01817">
    <property type="entry name" value="CM_2"/>
    <property type="match status" value="1"/>
</dbReference>
<evidence type="ECO:0000256" key="1">
    <source>
        <dbReference type="ARBA" id="ARBA00012404"/>
    </source>
</evidence>
<dbReference type="Gene3D" id="1.20.59.10">
    <property type="entry name" value="Chorismate mutase"/>
    <property type="match status" value="1"/>
</dbReference>
<evidence type="ECO:0000256" key="2">
    <source>
        <dbReference type="ARBA" id="ARBA00023235"/>
    </source>
</evidence>
<dbReference type="EC" id="5.4.99.5" evidence="1"/>
<dbReference type="NCBIfam" id="TIGR01803">
    <property type="entry name" value="CM-like"/>
    <property type="match status" value="1"/>
</dbReference>